<dbReference type="CDD" id="cd00038">
    <property type="entry name" value="CAP_ED"/>
    <property type="match status" value="1"/>
</dbReference>
<evidence type="ECO:0000313" key="9">
    <source>
        <dbReference type="EMBL" id="EEC51547.1"/>
    </source>
</evidence>
<organism evidence="9 10">
    <name type="scientific">Phaeodactylum tricornutum (strain CCAP 1055/1)</name>
    <dbReference type="NCBI Taxonomy" id="556484"/>
    <lineage>
        <taxon>Eukaryota</taxon>
        <taxon>Sar</taxon>
        <taxon>Stramenopiles</taxon>
        <taxon>Ochrophyta</taxon>
        <taxon>Bacillariophyta</taxon>
        <taxon>Bacillariophyceae</taxon>
        <taxon>Bacillariophycidae</taxon>
        <taxon>Naviculales</taxon>
        <taxon>Phaeodactylaceae</taxon>
        <taxon>Phaeodactylum</taxon>
    </lineage>
</organism>
<dbReference type="PANTHER" id="PTHR43310">
    <property type="entry name" value="SULFATE TRANSPORTER YBAR-RELATED"/>
    <property type="match status" value="1"/>
</dbReference>
<evidence type="ECO:0000313" key="10">
    <source>
        <dbReference type="Proteomes" id="UP000000759"/>
    </source>
</evidence>
<feature type="region of interest" description="Disordered" evidence="5">
    <location>
        <begin position="1"/>
        <end position="61"/>
    </location>
</feature>
<dbReference type="InterPro" id="IPR014710">
    <property type="entry name" value="RmlC-like_jellyroll"/>
</dbReference>
<accession>B7FRQ0</accession>
<dbReference type="SUPFAM" id="SSF52091">
    <property type="entry name" value="SpoIIaa-like"/>
    <property type="match status" value="1"/>
</dbReference>
<dbReference type="Proteomes" id="UP000000759">
    <property type="component" value="Chromosome 1"/>
</dbReference>
<keyword evidence="3 6" id="KW-1133">Transmembrane helix</keyword>
<evidence type="ECO:0000256" key="5">
    <source>
        <dbReference type="SAM" id="MobiDB-lite"/>
    </source>
</evidence>
<name>B7FRQ0_PHATC</name>
<evidence type="ECO:0000259" key="8">
    <source>
        <dbReference type="Pfam" id="PF01740"/>
    </source>
</evidence>
<dbReference type="GeneID" id="7196260"/>
<sequence>MYLPERNKEETERTPLVSSRNTVASGTTPRSNVPQHGRSRSNSFREHHGVMPPIASNYPLPQNKHRVTASLNAEGFAPRAVPSYTPGVPVTNASSSAYTLGRQPSLPLPPRQRRQPSQDSTNGPKKGGFFYYIVYAMVNVIISVPGLYGYAAVIFNHEAYNDHMNALSKLVIFSSLMHQLGFCLFSSLPFAIGTVQDAGLIFLSAMSNIVAKEILANGGTVEEVVSTTLVILAMSTACLGLALVAMGKFRLADIVSYLPMPVVGGYLAFIGYFCLQAGVALCISEPMVGLADWRYLLESQNVLLAAPGLGAGLALTYISRKAESDAALPAAMIVIPVLFYALIFGTGMGIEGAREDGWVGQTAPPVPVQDLFHLVDFKLVHWTLISKCLATWLGMVFVVSFASCLDVAAISMDMGEALDTNRELATVGICNVMSGLTFGFTGSYIFSQTIFTYRTGVHSKWIGVIIMIVFLAVVLSTVNMLQVAPLFFLGSTLIFIGYDLLYEWLFEIRHKIFLSEYVVLWLTFLAIQVVGINAGIVFGVVVAMVDHVMTTARVSALNRVPKRSRAVWSPEHWKILQTHGYHSQHPKIVTYEIIGSVFFGTGQQLLSTISEEIGIDATLEEVTEEAAIMSPHRAGYLMTKSPGSGGATKKPKSPLMRPRPHFLVLDLAQMPNLDASAARGCFLQLAKMCSKRHILVCAAGLCPRVDWMLRAHDVAYDEIEGERIKQDMEGGILPTGTCDKILPFLTIYEALEFCESQLIQQLDRLNRSPSFIGLKDIAPSTVRRKGKATLAEVFSFILGLREEDKKLLDSLSDETYHQEMEYNAGDCIFPKDTHSDSFGVVLKGAVANVREELSSHLTTHIVSGAGKVSLTGTGRSTSNLMDQGDIGHVRSFLSVGGIFGFVDFLLEHHRSFRSVASRDKTVVAKITRAGLDRLQEEHPEVVRIVQSVLLQASAMELSNCTCSD</sequence>
<dbReference type="KEGG" id="pti:PHATRDRAFT_42556"/>
<feature type="transmembrane region" description="Helical" evidence="6">
    <location>
        <begin position="518"/>
        <end position="545"/>
    </location>
</feature>
<evidence type="ECO:0000256" key="4">
    <source>
        <dbReference type="ARBA" id="ARBA00023136"/>
    </source>
</evidence>
<dbReference type="HOGENOM" id="CLU_003182_4_1_1"/>
<feature type="transmembrane region" description="Helical" evidence="6">
    <location>
        <begin position="326"/>
        <end position="344"/>
    </location>
</feature>
<dbReference type="Gene3D" id="3.30.750.24">
    <property type="entry name" value="STAS domain"/>
    <property type="match status" value="1"/>
</dbReference>
<reference evidence="10" key="2">
    <citation type="submission" date="2008-08" db="EMBL/GenBank/DDBJ databases">
        <authorList>
            <consortium name="Diatom Consortium"/>
            <person name="Grigoriev I."/>
            <person name="Grimwood J."/>
            <person name="Kuo A."/>
            <person name="Otillar R.P."/>
            <person name="Salamov A."/>
            <person name="Detter J.C."/>
            <person name="Lindquist E."/>
            <person name="Shapiro H."/>
            <person name="Lucas S."/>
            <person name="Glavina del Rio T."/>
            <person name="Pitluck S."/>
            <person name="Rokhsar D."/>
            <person name="Bowler C."/>
        </authorList>
    </citation>
    <scope>GENOME REANNOTATION</scope>
    <source>
        <strain evidence="10">CCAP 1055/1</strain>
    </source>
</reference>
<feature type="transmembrane region" description="Helical" evidence="6">
    <location>
        <begin position="424"/>
        <end position="446"/>
    </location>
</feature>
<dbReference type="InterPro" id="IPR002645">
    <property type="entry name" value="STAS_dom"/>
</dbReference>
<keyword evidence="4 6" id="KW-0472">Membrane</keyword>
<dbReference type="Gene3D" id="2.60.120.10">
    <property type="entry name" value="Jelly Rolls"/>
    <property type="match status" value="1"/>
</dbReference>
<feature type="compositionally biased region" description="Basic and acidic residues" evidence="5">
    <location>
        <begin position="1"/>
        <end position="13"/>
    </location>
</feature>
<feature type="transmembrane region" description="Helical" evidence="6">
    <location>
        <begin position="458"/>
        <end position="478"/>
    </location>
</feature>
<evidence type="ECO:0000256" key="3">
    <source>
        <dbReference type="ARBA" id="ARBA00022989"/>
    </source>
</evidence>
<evidence type="ECO:0008006" key="11">
    <source>
        <dbReference type="Google" id="ProtNLM"/>
    </source>
</evidence>
<dbReference type="PaxDb" id="2850-Phatr42556"/>
<feature type="transmembrane region" description="Helical" evidence="6">
    <location>
        <begin position="176"/>
        <end position="203"/>
    </location>
</feature>
<dbReference type="OMA" id="HWNELPK"/>
<dbReference type="SUPFAM" id="SSF51206">
    <property type="entry name" value="cAMP-binding domain-like"/>
    <property type="match status" value="1"/>
</dbReference>
<keyword evidence="2 6" id="KW-0812">Transmembrane</keyword>
<feature type="transmembrane region" description="Helical" evidence="6">
    <location>
        <begin position="224"/>
        <end position="246"/>
    </location>
</feature>
<dbReference type="InterPro" id="IPR036513">
    <property type="entry name" value="STAS_dom_sf"/>
</dbReference>
<dbReference type="PANTHER" id="PTHR43310:SF2">
    <property type="entry name" value="SLC26A_SULP TRANSPORTER DOMAIN-CONTAINING PROTEIN"/>
    <property type="match status" value="1"/>
</dbReference>
<dbReference type="InterPro" id="IPR000595">
    <property type="entry name" value="cNMP-bd_dom"/>
</dbReference>
<dbReference type="InterPro" id="IPR011547">
    <property type="entry name" value="SLC26A/SulP_dom"/>
</dbReference>
<proteinExistence type="predicted"/>
<feature type="transmembrane region" description="Helical" evidence="6">
    <location>
        <begin position="302"/>
        <end position="320"/>
    </location>
</feature>
<protein>
    <recommendedName>
        <fullName evidence="11">Sulfate transporter</fullName>
    </recommendedName>
</protein>
<dbReference type="RefSeq" id="XP_002177084.1">
    <property type="nucleotide sequence ID" value="XM_002177048.1"/>
</dbReference>
<feature type="transmembrane region" description="Helical" evidence="6">
    <location>
        <begin position="484"/>
        <end position="506"/>
    </location>
</feature>
<gene>
    <name evidence="9" type="ORF">PHATRDRAFT_42556</name>
</gene>
<evidence type="ECO:0000259" key="7">
    <source>
        <dbReference type="Pfam" id="PF00916"/>
    </source>
</evidence>
<feature type="compositionally biased region" description="Polar residues" evidence="5">
    <location>
        <begin position="16"/>
        <end position="34"/>
    </location>
</feature>
<dbReference type="InterPro" id="IPR018490">
    <property type="entry name" value="cNMP-bd_dom_sf"/>
</dbReference>
<comment type="subcellular location">
    <subcellularLocation>
        <location evidence="1">Membrane</location>
        <topology evidence="1">Multi-pass membrane protein</topology>
    </subcellularLocation>
</comment>
<feature type="region of interest" description="Disordered" evidence="5">
    <location>
        <begin position="92"/>
        <end position="122"/>
    </location>
</feature>
<keyword evidence="10" id="KW-1185">Reference proteome</keyword>
<dbReference type="EMBL" id="CM000605">
    <property type="protein sequence ID" value="EEC51547.1"/>
    <property type="molecule type" value="Genomic_DNA"/>
</dbReference>
<dbReference type="InterPro" id="IPR052706">
    <property type="entry name" value="Membrane-Transporter-like"/>
</dbReference>
<evidence type="ECO:0000256" key="1">
    <source>
        <dbReference type="ARBA" id="ARBA00004141"/>
    </source>
</evidence>
<evidence type="ECO:0000256" key="6">
    <source>
        <dbReference type="SAM" id="Phobius"/>
    </source>
</evidence>
<dbReference type="OrthoDB" id="409725at2759"/>
<dbReference type="AlphaFoldDB" id="B7FRQ0"/>
<reference evidence="9 10" key="1">
    <citation type="journal article" date="2008" name="Nature">
        <title>The Phaeodactylum genome reveals the evolutionary history of diatom genomes.</title>
        <authorList>
            <person name="Bowler C."/>
            <person name="Allen A.E."/>
            <person name="Badger J.H."/>
            <person name="Grimwood J."/>
            <person name="Jabbari K."/>
            <person name="Kuo A."/>
            <person name="Maheswari U."/>
            <person name="Martens C."/>
            <person name="Maumus F."/>
            <person name="Otillar R.P."/>
            <person name="Rayko E."/>
            <person name="Salamov A."/>
            <person name="Vandepoele K."/>
            <person name="Beszteri B."/>
            <person name="Gruber A."/>
            <person name="Heijde M."/>
            <person name="Katinka M."/>
            <person name="Mock T."/>
            <person name="Valentin K."/>
            <person name="Verret F."/>
            <person name="Berges J.A."/>
            <person name="Brownlee C."/>
            <person name="Cadoret J.P."/>
            <person name="Chiovitti A."/>
            <person name="Choi C.J."/>
            <person name="Coesel S."/>
            <person name="De Martino A."/>
            <person name="Detter J.C."/>
            <person name="Durkin C."/>
            <person name="Falciatore A."/>
            <person name="Fournet J."/>
            <person name="Haruta M."/>
            <person name="Huysman M.J."/>
            <person name="Jenkins B.D."/>
            <person name="Jiroutova K."/>
            <person name="Jorgensen R.E."/>
            <person name="Joubert Y."/>
            <person name="Kaplan A."/>
            <person name="Kroger N."/>
            <person name="Kroth P.G."/>
            <person name="La Roche J."/>
            <person name="Lindquist E."/>
            <person name="Lommer M."/>
            <person name="Martin-Jezequel V."/>
            <person name="Lopez P.J."/>
            <person name="Lucas S."/>
            <person name="Mangogna M."/>
            <person name="McGinnis K."/>
            <person name="Medlin L.K."/>
            <person name="Montsant A."/>
            <person name="Oudot-Le Secq M.P."/>
            <person name="Napoli C."/>
            <person name="Obornik M."/>
            <person name="Parker M.S."/>
            <person name="Petit J.L."/>
            <person name="Porcel B.M."/>
            <person name="Poulsen N."/>
            <person name="Robison M."/>
            <person name="Rychlewski L."/>
            <person name="Rynearson T.A."/>
            <person name="Schmutz J."/>
            <person name="Shapiro H."/>
            <person name="Siaut M."/>
            <person name="Stanley M."/>
            <person name="Sussman M.R."/>
            <person name="Taylor A.R."/>
            <person name="Vardi A."/>
            <person name="von Dassow P."/>
            <person name="Vyverman W."/>
            <person name="Willis A."/>
            <person name="Wyrwicz L.S."/>
            <person name="Rokhsar D.S."/>
            <person name="Weissenbach J."/>
            <person name="Armbrust E.V."/>
            <person name="Green B.R."/>
            <person name="Van de Peer Y."/>
            <person name="Grigoriev I.V."/>
        </authorList>
    </citation>
    <scope>NUCLEOTIDE SEQUENCE [LARGE SCALE GENOMIC DNA]</scope>
    <source>
        <strain evidence="9 10">CCAP 1055/1</strain>
    </source>
</reference>
<evidence type="ECO:0000256" key="2">
    <source>
        <dbReference type="ARBA" id="ARBA00022692"/>
    </source>
</evidence>
<feature type="transmembrane region" description="Helical" evidence="6">
    <location>
        <begin position="389"/>
        <end position="412"/>
    </location>
</feature>
<feature type="domain" description="STAS" evidence="8">
    <location>
        <begin position="584"/>
        <end position="712"/>
    </location>
</feature>
<dbReference type="GO" id="GO:0016020">
    <property type="term" value="C:membrane"/>
    <property type="evidence" value="ECO:0007669"/>
    <property type="project" value="UniProtKB-SubCell"/>
</dbReference>
<dbReference type="Pfam" id="PF01740">
    <property type="entry name" value="STAS"/>
    <property type="match status" value="1"/>
</dbReference>
<dbReference type="eggNOG" id="KOG0236">
    <property type="taxonomic scope" value="Eukaryota"/>
</dbReference>
<dbReference type="Pfam" id="PF00916">
    <property type="entry name" value="Sulfate_transp"/>
    <property type="match status" value="1"/>
</dbReference>
<feature type="transmembrane region" description="Helical" evidence="6">
    <location>
        <begin position="129"/>
        <end position="156"/>
    </location>
</feature>
<feature type="domain" description="SLC26A/SulP transporter" evidence="7">
    <location>
        <begin position="173"/>
        <end position="507"/>
    </location>
</feature>
<dbReference type="InParanoid" id="B7FRQ0"/>
<dbReference type="STRING" id="556484.B7FRQ0"/>
<feature type="transmembrane region" description="Helical" evidence="6">
    <location>
        <begin position="266"/>
        <end position="290"/>
    </location>
</feature>